<organism evidence="6 7">
    <name type="scientific">Cupriavidus taiwanensis</name>
    <dbReference type="NCBI Taxonomy" id="164546"/>
    <lineage>
        <taxon>Bacteria</taxon>
        <taxon>Pseudomonadati</taxon>
        <taxon>Pseudomonadota</taxon>
        <taxon>Betaproteobacteria</taxon>
        <taxon>Burkholderiales</taxon>
        <taxon>Burkholderiaceae</taxon>
        <taxon>Cupriavidus</taxon>
    </lineage>
</organism>
<dbReference type="PANTHER" id="PTHR33678">
    <property type="entry name" value="BLL1576 PROTEIN"/>
    <property type="match status" value="1"/>
</dbReference>
<gene>
    <name evidence="6" type="ORF">CT19425_P70094</name>
    <name evidence="5" type="ORF">CT19425_U610024</name>
</gene>
<evidence type="ECO:0000313" key="6">
    <source>
        <dbReference type="EMBL" id="SPK77754.1"/>
    </source>
</evidence>
<evidence type="ECO:0000259" key="4">
    <source>
        <dbReference type="Pfam" id="PF13007"/>
    </source>
</evidence>
<feature type="coiled-coil region" evidence="1">
    <location>
        <begin position="26"/>
        <end position="72"/>
    </location>
</feature>
<proteinExistence type="predicted"/>
<accession>A0A375IT26</accession>
<evidence type="ECO:0000313" key="5">
    <source>
        <dbReference type="EMBL" id="SPK70628.1"/>
    </source>
</evidence>
<dbReference type="Proteomes" id="UP000255505">
    <property type="component" value="Unassembled WGS sequence"/>
</dbReference>
<feature type="domain" description="Transposase IS66 central" evidence="2">
    <location>
        <begin position="168"/>
        <end position="324"/>
    </location>
</feature>
<evidence type="ECO:0000256" key="1">
    <source>
        <dbReference type="SAM" id="Coils"/>
    </source>
</evidence>
<dbReference type="Pfam" id="PF13005">
    <property type="entry name" value="zf-IS66"/>
    <property type="match status" value="1"/>
</dbReference>
<dbReference type="EMBL" id="OOEF01000058">
    <property type="protein sequence ID" value="SPK70628.1"/>
    <property type="molecule type" value="Genomic_DNA"/>
</dbReference>
<sequence>MHTDPATLPDDIATLKAMIIARDSALRDHAIEIEHLKLLIAKLKRQQYGHRSEKLDRQIEQLELKLEELQTDEGVAAVSAPRSRAAKGSSGRNQLPAHLERDDIVHSPTETTCSACGSAFAVLGEDISEQLELVPARRRVIRHRRVKFACTGCDHIVQAPAPSRPIDRGVPGPGLLANVLVSKFCDHQRLYRQRVRWEREGIDLPESTLGDWVGGCAALLSPLVAAVQRYVIGGSKVHGDDTPIPVLAPGNGKTKTARLWTYVRDDRPSADTSPPAVWFAYSPDRKSEHPQHHLRSFTGTLQADAYAGFNAVYETGRVQEAACCGSRQTQVPRAACRAPQFGH</sequence>
<dbReference type="InterPro" id="IPR052344">
    <property type="entry name" value="Transposase-related"/>
</dbReference>
<name>A0A375IT26_9BURK</name>
<protein>
    <recommendedName>
        <fullName evidence="8">Transposase</fullName>
    </recommendedName>
</protein>
<dbReference type="InterPro" id="IPR004291">
    <property type="entry name" value="Transposase_IS66_central"/>
</dbReference>
<dbReference type="Pfam" id="PF03050">
    <property type="entry name" value="DDE_Tnp_IS66"/>
    <property type="match status" value="1"/>
</dbReference>
<evidence type="ECO:0000259" key="2">
    <source>
        <dbReference type="Pfam" id="PF03050"/>
    </source>
</evidence>
<keyword evidence="1" id="KW-0175">Coiled coil</keyword>
<dbReference type="EMBL" id="LT991978">
    <property type="protein sequence ID" value="SPK77754.1"/>
    <property type="molecule type" value="Genomic_DNA"/>
</dbReference>
<feature type="domain" description="Transposase IS66 zinc-finger binding" evidence="3">
    <location>
        <begin position="110"/>
        <end position="154"/>
    </location>
</feature>
<dbReference type="Proteomes" id="UP000255505">
    <property type="component" value="Plasmid III"/>
</dbReference>
<dbReference type="Pfam" id="PF13007">
    <property type="entry name" value="LZ_Tnp_IS66"/>
    <property type="match status" value="1"/>
</dbReference>
<dbReference type="NCBIfam" id="NF033517">
    <property type="entry name" value="transpos_IS66"/>
    <property type="match status" value="1"/>
</dbReference>
<evidence type="ECO:0000259" key="3">
    <source>
        <dbReference type="Pfam" id="PF13005"/>
    </source>
</evidence>
<evidence type="ECO:0000313" key="7">
    <source>
        <dbReference type="Proteomes" id="UP000255505"/>
    </source>
</evidence>
<dbReference type="InterPro" id="IPR024463">
    <property type="entry name" value="Transposase_TnpC_homeodom"/>
</dbReference>
<dbReference type="PANTHER" id="PTHR33678:SF1">
    <property type="entry name" value="BLL1576 PROTEIN"/>
    <property type="match status" value="1"/>
</dbReference>
<dbReference type="InterPro" id="IPR024474">
    <property type="entry name" value="Znf_dom_IS66"/>
</dbReference>
<evidence type="ECO:0008006" key="8">
    <source>
        <dbReference type="Google" id="ProtNLM"/>
    </source>
</evidence>
<keyword evidence="6" id="KW-0614">Plasmid</keyword>
<geneLocation type="plasmid" evidence="6">
    <name>III</name>
</geneLocation>
<dbReference type="AlphaFoldDB" id="A0A375IT26"/>
<feature type="domain" description="Transposase TnpC homeodomain" evidence="4">
    <location>
        <begin position="35"/>
        <end position="104"/>
    </location>
</feature>
<reference evidence="6 7" key="1">
    <citation type="submission" date="2018-01" db="EMBL/GenBank/DDBJ databases">
        <authorList>
            <person name="Gaut B.S."/>
            <person name="Morton B.R."/>
            <person name="Clegg M.T."/>
            <person name="Duvall M.R."/>
        </authorList>
    </citation>
    <scope>NUCLEOTIDE SEQUENCE [LARGE SCALE GENOMIC DNA]</scope>
    <source>
        <strain evidence="6">Cupriavidus taiwanensis LMG 19425</strain>
        <plasmid evidence="7">Plasmid iii</plasmid>
    </source>
</reference>